<evidence type="ECO:0000313" key="4">
    <source>
        <dbReference type="Proteomes" id="UP000468388"/>
    </source>
</evidence>
<keyword evidence="1" id="KW-1133">Transmembrane helix</keyword>
<keyword evidence="4" id="KW-1185">Reference proteome</keyword>
<dbReference type="GO" id="GO:0016989">
    <property type="term" value="F:sigma factor antagonist activity"/>
    <property type="evidence" value="ECO:0007669"/>
    <property type="project" value="TreeGrafter"/>
</dbReference>
<evidence type="ECO:0000259" key="2">
    <source>
        <dbReference type="Pfam" id="PF10099"/>
    </source>
</evidence>
<feature type="domain" description="Anti-sigma K factor RskA C-terminal" evidence="2">
    <location>
        <begin position="108"/>
        <end position="268"/>
    </location>
</feature>
<dbReference type="RefSeq" id="WP_157299570.1">
    <property type="nucleotide sequence ID" value="NZ_BAAAZB010000010.1"/>
</dbReference>
<evidence type="ECO:0000313" key="3">
    <source>
        <dbReference type="EMBL" id="MVT40943.1"/>
    </source>
</evidence>
<feature type="transmembrane region" description="Helical" evidence="1">
    <location>
        <begin position="107"/>
        <end position="126"/>
    </location>
</feature>
<keyword evidence="1" id="KW-0472">Membrane</keyword>
<dbReference type="PANTHER" id="PTHR37461">
    <property type="entry name" value="ANTI-SIGMA-K FACTOR RSKA"/>
    <property type="match status" value="1"/>
</dbReference>
<reference evidence="3 4" key="1">
    <citation type="submission" date="2019-12" db="EMBL/GenBank/DDBJ databases">
        <title>The draft genomic sequence of strain Chitinophaga oryziterrae JCM 16595.</title>
        <authorList>
            <person name="Zhang X."/>
        </authorList>
    </citation>
    <scope>NUCLEOTIDE SEQUENCE [LARGE SCALE GENOMIC DNA]</scope>
    <source>
        <strain evidence="3 4">JCM 16595</strain>
    </source>
</reference>
<dbReference type="InterPro" id="IPR051474">
    <property type="entry name" value="Anti-sigma-K/W_factor"/>
</dbReference>
<sequence length="279" mass="30864">MGASRYISSGLIEAYVSRLATPQEAQELEIAINQYPEVATAVEDCRLGMEHYIMLQSVTPPTVVKQNLIRIIADEEAGKLTGEEAEETQIIEDTPGRKLYVSSSWRWAAVAAILLLLGSLLLNYIYSARYSDYQVRYDALLTSNNTLASEQNVYRTRMEQLEHSLDIVKDPSMQTVKMPGTKSFPSSLATVYWNKASKEVFLMANNLPQPAAGKQYQLWAIVAGKPMDMGVFDISTDTAAILQKMKSVDNADMFAITLENKGGSPAPTMDQMYVAGKPS</sequence>
<dbReference type="InterPro" id="IPR018764">
    <property type="entry name" value="RskA_C"/>
</dbReference>
<dbReference type="EMBL" id="WRXO01000002">
    <property type="protein sequence ID" value="MVT40943.1"/>
    <property type="molecule type" value="Genomic_DNA"/>
</dbReference>
<keyword evidence="1" id="KW-0812">Transmembrane</keyword>
<dbReference type="Pfam" id="PF10099">
    <property type="entry name" value="RskA_C"/>
    <property type="match status" value="1"/>
</dbReference>
<dbReference type="PANTHER" id="PTHR37461:SF1">
    <property type="entry name" value="ANTI-SIGMA-K FACTOR RSKA"/>
    <property type="match status" value="1"/>
</dbReference>
<dbReference type="Proteomes" id="UP000468388">
    <property type="component" value="Unassembled WGS sequence"/>
</dbReference>
<accession>A0A6N8J7C1</accession>
<evidence type="ECO:0000256" key="1">
    <source>
        <dbReference type="SAM" id="Phobius"/>
    </source>
</evidence>
<dbReference type="OrthoDB" id="1420916at2"/>
<dbReference type="GO" id="GO:0006417">
    <property type="term" value="P:regulation of translation"/>
    <property type="evidence" value="ECO:0007669"/>
    <property type="project" value="TreeGrafter"/>
</dbReference>
<protein>
    <recommendedName>
        <fullName evidence="2">Anti-sigma K factor RskA C-terminal domain-containing protein</fullName>
    </recommendedName>
</protein>
<gene>
    <name evidence="3" type="ORF">GO495_10160</name>
</gene>
<organism evidence="3 4">
    <name type="scientific">Chitinophaga oryziterrae</name>
    <dbReference type="NCBI Taxonomy" id="1031224"/>
    <lineage>
        <taxon>Bacteria</taxon>
        <taxon>Pseudomonadati</taxon>
        <taxon>Bacteroidota</taxon>
        <taxon>Chitinophagia</taxon>
        <taxon>Chitinophagales</taxon>
        <taxon>Chitinophagaceae</taxon>
        <taxon>Chitinophaga</taxon>
    </lineage>
</organism>
<name>A0A6N8J7C1_9BACT</name>
<comment type="caution">
    <text evidence="3">The sequence shown here is derived from an EMBL/GenBank/DDBJ whole genome shotgun (WGS) entry which is preliminary data.</text>
</comment>
<proteinExistence type="predicted"/>
<dbReference type="GO" id="GO:0005886">
    <property type="term" value="C:plasma membrane"/>
    <property type="evidence" value="ECO:0007669"/>
    <property type="project" value="InterPro"/>
</dbReference>
<dbReference type="AlphaFoldDB" id="A0A6N8J7C1"/>